<dbReference type="RefSeq" id="WP_099517561.1">
    <property type="nucleotide sequence ID" value="NZ_CP016808.1"/>
</dbReference>
<dbReference type="GO" id="GO:0010468">
    <property type="term" value="P:regulation of gene expression"/>
    <property type="evidence" value="ECO:0007669"/>
    <property type="project" value="InterPro"/>
</dbReference>
<protein>
    <submittedName>
        <fullName evidence="2">AbrB family transcriptional regulator</fullName>
    </submittedName>
</protein>
<name>A0A1B2DEP6_9BACL</name>
<keyword evidence="1" id="KW-0472">Membrane</keyword>
<keyword evidence="1" id="KW-0812">Transmembrane</keyword>
<feature type="transmembrane region" description="Helical" evidence="1">
    <location>
        <begin position="181"/>
        <end position="205"/>
    </location>
</feature>
<evidence type="ECO:0000256" key="1">
    <source>
        <dbReference type="SAM" id="Phobius"/>
    </source>
</evidence>
<dbReference type="NCBIfam" id="TIGR03082">
    <property type="entry name" value="Gneg_AbrB_dup"/>
    <property type="match status" value="2"/>
</dbReference>
<feature type="transmembrane region" description="Helical" evidence="1">
    <location>
        <begin position="54"/>
        <end position="72"/>
    </location>
</feature>
<feature type="transmembrane region" description="Helical" evidence="1">
    <location>
        <begin position="109"/>
        <end position="129"/>
    </location>
</feature>
<feature type="transmembrane region" description="Helical" evidence="1">
    <location>
        <begin position="234"/>
        <end position="255"/>
    </location>
</feature>
<feature type="transmembrane region" description="Helical" evidence="1">
    <location>
        <begin position="84"/>
        <end position="103"/>
    </location>
</feature>
<organism evidence="2">
    <name type="scientific">Paenibacillus sp. BIHB 4019</name>
    <dbReference type="NCBI Taxonomy" id="1870819"/>
    <lineage>
        <taxon>Bacteria</taxon>
        <taxon>Bacillati</taxon>
        <taxon>Bacillota</taxon>
        <taxon>Bacilli</taxon>
        <taxon>Bacillales</taxon>
        <taxon>Paenibacillaceae</taxon>
        <taxon>Paenibacillus</taxon>
    </lineage>
</organism>
<feature type="transmembrane region" description="Helical" evidence="1">
    <location>
        <begin position="141"/>
        <end position="161"/>
    </location>
</feature>
<dbReference type="GO" id="GO:0016020">
    <property type="term" value="C:membrane"/>
    <property type="evidence" value="ECO:0007669"/>
    <property type="project" value="InterPro"/>
</dbReference>
<dbReference type="PANTHER" id="PTHR38457">
    <property type="entry name" value="REGULATOR ABRB-RELATED"/>
    <property type="match status" value="1"/>
</dbReference>
<dbReference type="EMBL" id="CP016808">
    <property type="protein sequence ID" value="ANY66192.1"/>
    <property type="molecule type" value="Genomic_DNA"/>
</dbReference>
<feature type="transmembrane region" description="Helical" evidence="1">
    <location>
        <begin position="267"/>
        <end position="289"/>
    </location>
</feature>
<dbReference type="PIRSF" id="PIRSF038991">
    <property type="entry name" value="Protein_AbrB"/>
    <property type="match status" value="1"/>
</dbReference>
<proteinExistence type="predicted"/>
<dbReference type="AlphaFoldDB" id="A0A1B2DEP6"/>
<reference evidence="2" key="1">
    <citation type="submission" date="2016-08" db="EMBL/GenBank/DDBJ databases">
        <title>Complete Genome Seqeunce of Paenibacillus sp. BIHB 4019 from tea rhizoplane.</title>
        <authorList>
            <person name="Thakur R."/>
            <person name="Swarnkar M.K."/>
            <person name="Gulati A."/>
        </authorList>
    </citation>
    <scope>NUCLEOTIDE SEQUENCE [LARGE SCALE GENOMIC DNA]</scope>
    <source>
        <strain evidence="2">BIHB4019</strain>
    </source>
</reference>
<feature type="transmembrane region" description="Helical" evidence="1">
    <location>
        <begin position="212"/>
        <end position="228"/>
    </location>
</feature>
<gene>
    <name evidence="2" type="ORF">BBD42_06740</name>
</gene>
<keyword evidence="1" id="KW-1133">Transmembrane helix</keyword>
<dbReference type="PANTHER" id="PTHR38457:SF1">
    <property type="entry name" value="REGULATOR ABRB-RELATED"/>
    <property type="match status" value="1"/>
</dbReference>
<evidence type="ECO:0000313" key="2">
    <source>
        <dbReference type="EMBL" id="ANY66192.1"/>
    </source>
</evidence>
<dbReference type="InterPro" id="IPR017516">
    <property type="entry name" value="AbrB_dup"/>
</dbReference>
<dbReference type="InterPro" id="IPR007820">
    <property type="entry name" value="AbrB_fam"/>
</dbReference>
<dbReference type="Pfam" id="PF05145">
    <property type="entry name" value="AbrB"/>
    <property type="match status" value="1"/>
</dbReference>
<accession>A0A1B2DEP6</accession>
<sequence length="374" mass="39909">MTRFVTALVLALAGGYLFAALHVPLPWLLGPMVFAFLGSRFLKKSFKPQWPSSMRNLALLIIGYSIGLSLTVDTMKEMGHQLPTMVLMTVLLLLFSGLIGITIAKLSGLLLPTVLMGCIPGGLSQMVILAEDTKGIDITVVTFLQVSRLMMIIFCVPLLVFSPLFGSVHDEIVVAAAGSEWAQWGALFPGIVPFALACVAAALLAKKIKMPSAYLLGPMIATALLHNFGLDAPLLPSTLLSAAQLMIGTYVGLLLRPENLKNKTRITLLAILSGIVLIAGAFGMSLLLAKLHNLSPATAFLSMSPGGMDQMGIIAKEIHADVAIVSVYQLFRTWFIYFAIPPLLRLLFKRIGSGSGTGSETAAGSNGKQPMESK</sequence>